<accession>A0ABN2GDM2</accession>
<sequence length="67" mass="7020">MPGNGGREDAIVTRNAGYHMKIGRYPQLHIATAWEITRICALLMSPGRSGDFGGDGHAGPPLSQGAS</sequence>
<gene>
    <name evidence="1" type="ORF">GCM10009830_14210</name>
</gene>
<name>A0ABN2GDM2_9ACTN</name>
<comment type="caution">
    <text evidence="1">The sequence shown here is derived from an EMBL/GenBank/DDBJ whole genome shotgun (WGS) entry which is preliminary data.</text>
</comment>
<organism evidence="1 2">
    <name type="scientific">Glycomyces endophyticus</name>
    <dbReference type="NCBI Taxonomy" id="480996"/>
    <lineage>
        <taxon>Bacteria</taxon>
        <taxon>Bacillati</taxon>
        <taxon>Actinomycetota</taxon>
        <taxon>Actinomycetes</taxon>
        <taxon>Glycomycetales</taxon>
        <taxon>Glycomycetaceae</taxon>
        <taxon>Glycomyces</taxon>
    </lineage>
</organism>
<protein>
    <submittedName>
        <fullName evidence="1">Uncharacterized protein</fullName>
    </submittedName>
</protein>
<keyword evidence="2" id="KW-1185">Reference proteome</keyword>
<dbReference type="Proteomes" id="UP001499851">
    <property type="component" value="Unassembled WGS sequence"/>
</dbReference>
<reference evidence="1 2" key="1">
    <citation type="journal article" date="2019" name="Int. J. Syst. Evol. Microbiol.">
        <title>The Global Catalogue of Microorganisms (GCM) 10K type strain sequencing project: providing services to taxonomists for standard genome sequencing and annotation.</title>
        <authorList>
            <consortium name="The Broad Institute Genomics Platform"/>
            <consortium name="The Broad Institute Genome Sequencing Center for Infectious Disease"/>
            <person name="Wu L."/>
            <person name="Ma J."/>
        </authorList>
    </citation>
    <scope>NUCLEOTIDE SEQUENCE [LARGE SCALE GENOMIC DNA]</scope>
    <source>
        <strain evidence="1 2">JCM 16001</strain>
    </source>
</reference>
<evidence type="ECO:0000313" key="2">
    <source>
        <dbReference type="Proteomes" id="UP001499851"/>
    </source>
</evidence>
<proteinExistence type="predicted"/>
<dbReference type="EMBL" id="BAAAQF010000005">
    <property type="protein sequence ID" value="GAA1669579.1"/>
    <property type="molecule type" value="Genomic_DNA"/>
</dbReference>
<evidence type="ECO:0000313" key="1">
    <source>
        <dbReference type="EMBL" id="GAA1669579.1"/>
    </source>
</evidence>